<comment type="cofactor">
    <cofactor evidence="1">
        <name>heme</name>
        <dbReference type="ChEBI" id="CHEBI:30413"/>
    </cofactor>
</comment>
<name>A0ABP5ZD75_9MICO</name>
<dbReference type="InterPro" id="IPR005797">
    <property type="entry name" value="Cyt_b/b6_N"/>
</dbReference>
<keyword evidence="10" id="KW-1185">Reference proteome</keyword>
<keyword evidence="7" id="KW-0812">Transmembrane</keyword>
<dbReference type="Proteomes" id="UP001500730">
    <property type="component" value="Unassembled WGS sequence"/>
</dbReference>
<accession>A0ABP5ZD75</accession>
<feature type="domain" description="Cytochrome b/b6 N-terminal region profile" evidence="8">
    <location>
        <begin position="28"/>
        <end position="214"/>
    </location>
</feature>
<keyword evidence="7" id="KW-0472">Membrane</keyword>
<feature type="compositionally biased region" description="Polar residues" evidence="6">
    <location>
        <begin position="8"/>
        <end position="21"/>
    </location>
</feature>
<dbReference type="PROSITE" id="PS51002">
    <property type="entry name" value="CYTB_NTER"/>
    <property type="match status" value="1"/>
</dbReference>
<evidence type="ECO:0000256" key="6">
    <source>
        <dbReference type="SAM" id="MobiDB-lite"/>
    </source>
</evidence>
<evidence type="ECO:0000256" key="2">
    <source>
        <dbReference type="ARBA" id="ARBA00012951"/>
    </source>
</evidence>
<evidence type="ECO:0000259" key="8">
    <source>
        <dbReference type="PROSITE" id="PS51002"/>
    </source>
</evidence>
<dbReference type="InterPro" id="IPR027387">
    <property type="entry name" value="Cytb/b6-like_sf"/>
</dbReference>
<dbReference type="SUPFAM" id="SSF81342">
    <property type="entry name" value="Transmembrane di-heme cytochromes"/>
    <property type="match status" value="1"/>
</dbReference>
<evidence type="ECO:0000313" key="10">
    <source>
        <dbReference type="Proteomes" id="UP001500730"/>
    </source>
</evidence>
<proteinExistence type="predicted"/>
<feature type="transmembrane region" description="Helical" evidence="7">
    <location>
        <begin position="125"/>
        <end position="148"/>
    </location>
</feature>
<feature type="transmembrane region" description="Helical" evidence="7">
    <location>
        <begin position="183"/>
        <end position="204"/>
    </location>
</feature>
<reference evidence="10" key="1">
    <citation type="journal article" date="2019" name="Int. J. Syst. Evol. Microbiol.">
        <title>The Global Catalogue of Microorganisms (GCM) 10K type strain sequencing project: providing services to taxonomists for standard genome sequencing and annotation.</title>
        <authorList>
            <consortium name="The Broad Institute Genomics Platform"/>
            <consortium name="The Broad Institute Genome Sequencing Center for Infectious Disease"/>
            <person name="Wu L."/>
            <person name="Ma J."/>
        </authorList>
    </citation>
    <scope>NUCLEOTIDE SEQUENCE [LARGE SCALE GENOMIC DNA]</scope>
    <source>
        <strain evidence="10">JCM 16259</strain>
    </source>
</reference>
<feature type="region of interest" description="Disordered" evidence="6">
    <location>
        <begin position="1"/>
        <end position="21"/>
    </location>
</feature>
<dbReference type="Gene3D" id="1.20.810.10">
    <property type="entry name" value="Cytochrome Bc1 Complex, Chain C"/>
    <property type="match status" value="1"/>
</dbReference>
<dbReference type="EC" id="7.1.1.8" evidence="2"/>
<dbReference type="InterPro" id="IPR016174">
    <property type="entry name" value="Di-haem_cyt_TM"/>
</dbReference>
<dbReference type="EMBL" id="BAAARE010000018">
    <property type="protein sequence ID" value="GAA2495240.1"/>
    <property type="molecule type" value="Genomic_DNA"/>
</dbReference>
<feature type="transmembrane region" description="Helical" evidence="7">
    <location>
        <begin position="53"/>
        <end position="83"/>
    </location>
</feature>
<evidence type="ECO:0000256" key="3">
    <source>
        <dbReference type="ARBA" id="ARBA00016116"/>
    </source>
</evidence>
<comment type="catalytic activity">
    <reaction evidence="4">
        <text>a quinol + 2 Fe(III)-[cytochrome c](out) = a quinone + 2 Fe(II)-[cytochrome c](out) + 2 H(+)(out)</text>
        <dbReference type="Rhea" id="RHEA:11484"/>
        <dbReference type="Rhea" id="RHEA-COMP:10350"/>
        <dbReference type="Rhea" id="RHEA-COMP:14399"/>
        <dbReference type="ChEBI" id="CHEBI:15378"/>
        <dbReference type="ChEBI" id="CHEBI:24646"/>
        <dbReference type="ChEBI" id="CHEBI:29033"/>
        <dbReference type="ChEBI" id="CHEBI:29034"/>
        <dbReference type="ChEBI" id="CHEBI:132124"/>
        <dbReference type="EC" id="7.1.1.8"/>
    </reaction>
</comment>
<evidence type="ECO:0000256" key="1">
    <source>
        <dbReference type="ARBA" id="ARBA00001971"/>
    </source>
</evidence>
<dbReference type="Pfam" id="PF13631">
    <property type="entry name" value="Cytochrom_B_N_2"/>
    <property type="match status" value="1"/>
</dbReference>
<sequence length="267" mass="28396">MSRAPVTVRSSSTEQSAPRESNTWTAALTRWVEGLVPKGQWLPDRQPAYVASWIYVFGVACLASLVVIIVSGLVLTLGGVTWWHSSSLGHFVNSVHLWSVELFFATMVIHLWGKFFMASWRGNRGLTWATGALAFFGSLGTAFTGYLIQTNFDSQWISTQAKDGLNAAGVGAYFNVMNLGQMVLWHVSLLPLVVGGIVVVHIVLVRRRGVAPPIGAVDPAGEAAVDTPVDAASETPVVTPVETAADLVGGTARPVGPAAPVRQGSES</sequence>
<comment type="caution">
    <text evidence="9">The sequence shown here is derived from an EMBL/GenBank/DDBJ whole genome shotgun (WGS) entry which is preliminary data.</text>
</comment>
<protein>
    <recommendedName>
        <fullName evidence="3">Cytochrome bc1 complex cytochrome b subunit</fullName>
        <ecNumber evidence="2">7.1.1.8</ecNumber>
    </recommendedName>
    <alternativeName>
        <fullName evidence="5">Cytochrome bc1 reductase complex subunit QcrB</fullName>
    </alternativeName>
</protein>
<evidence type="ECO:0000256" key="5">
    <source>
        <dbReference type="ARBA" id="ARBA00029568"/>
    </source>
</evidence>
<keyword evidence="7" id="KW-1133">Transmembrane helix</keyword>
<evidence type="ECO:0000256" key="4">
    <source>
        <dbReference type="ARBA" id="ARBA00029351"/>
    </source>
</evidence>
<evidence type="ECO:0000313" key="9">
    <source>
        <dbReference type="EMBL" id="GAA2495240.1"/>
    </source>
</evidence>
<organism evidence="9 10">
    <name type="scientific">Terrabacter carboxydivorans</name>
    <dbReference type="NCBI Taxonomy" id="619730"/>
    <lineage>
        <taxon>Bacteria</taxon>
        <taxon>Bacillati</taxon>
        <taxon>Actinomycetota</taxon>
        <taxon>Actinomycetes</taxon>
        <taxon>Micrococcales</taxon>
        <taxon>Intrasporangiaceae</taxon>
        <taxon>Terrabacter</taxon>
    </lineage>
</organism>
<dbReference type="RefSeq" id="WP_344256485.1">
    <property type="nucleotide sequence ID" value="NZ_BAAARE010000018.1"/>
</dbReference>
<evidence type="ECO:0000256" key="7">
    <source>
        <dbReference type="SAM" id="Phobius"/>
    </source>
</evidence>
<gene>
    <name evidence="9" type="ORF">GCM10009858_36670</name>
</gene>
<feature type="transmembrane region" description="Helical" evidence="7">
    <location>
        <begin position="95"/>
        <end position="113"/>
    </location>
</feature>